<evidence type="ECO:0000313" key="14">
    <source>
        <dbReference type="Proteomes" id="UP000189722"/>
    </source>
</evidence>
<dbReference type="STRING" id="180978.B2G44_02055"/>
<dbReference type="RefSeq" id="WP_078123170.1">
    <property type="nucleotide sequence ID" value="NZ_JAOSJG010000009.1"/>
</dbReference>
<dbReference type="SUPFAM" id="SSF56784">
    <property type="entry name" value="HAD-like"/>
    <property type="match status" value="1"/>
</dbReference>
<keyword evidence="7" id="KW-1278">Translocase</keyword>
<keyword evidence="3" id="KW-1003">Cell membrane</keyword>
<evidence type="ECO:0000256" key="10">
    <source>
        <dbReference type="SAM" id="Phobius"/>
    </source>
</evidence>
<dbReference type="EMBL" id="JAOSJG010000009">
    <property type="protein sequence ID" value="MEK0309116.1"/>
    <property type="molecule type" value="Genomic_DNA"/>
</dbReference>
<feature type="transmembrane region" description="Helical" evidence="10">
    <location>
        <begin position="710"/>
        <end position="731"/>
    </location>
</feature>
<evidence type="ECO:0000313" key="15">
    <source>
        <dbReference type="Proteomes" id="UP001383392"/>
    </source>
</evidence>
<dbReference type="InterPro" id="IPR023214">
    <property type="entry name" value="HAD_sf"/>
</dbReference>
<name>A0A1S9LZ49_9MOLU</name>
<gene>
    <name evidence="13" type="ORF">B2G44_02055</name>
    <name evidence="12" type="ORF">OC712_01275</name>
</gene>
<feature type="transmembrane region" description="Helical" evidence="10">
    <location>
        <begin position="249"/>
        <end position="268"/>
    </location>
</feature>
<dbReference type="SFLD" id="SFLDF00027">
    <property type="entry name" value="p-type_atpase"/>
    <property type="match status" value="1"/>
</dbReference>
<keyword evidence="8 10" id="KW-1133">Transmembrane helix</keyword>
<dbReference type="Proteomes" id="UP001383392">
    <property type="component" value="Unassembled WGS sequence"/>
</dbReference>
<dbReference type="PRINTS" id="PR00120">
    <property type="entry name" value="HATPASE"/>
</dbReference>
<dbReference type="PROSITE" id="PS00154">
    <property type="entry name" value="ATPASE_E1_E2"/>
    <property type="match status" value="1"/>
</dbReference>
<dbReference type="NCBIfam" id="TIGR01494">
    <property type="entry name" value="ATPase_P-type"/>
    <property type="match status" value="2"/>
</dbReference>
<dbReference type="InterPro" id="IPR008250">
    <property type="entry name" value="ATPase_P-typ_transduc_dom_A_sf"/>
</dbReference>
<feature type="transmembrane region" description="Helical" evidence="10">
    <location>
        <begin position="61"/>
        <end position="78"/>
    </location>
</feature>
<evidence type="ECO:0000256" key="1">
    <source>
        <dbReference type="ARBA" id="ARBA00004651"/>
    </source>
</evidence>
<dbReference type="SUPFAM" id="SSF81653">
    <property type="entry name" value="Calcium ATPase, transduction domain A"/>
    <property type="match status" value="1"/>
</dbReference>
<dbReference type="InterPro" id="IPR059000">
    <property type="entry name" value="ATPase_P-type_domA"/>
</dbReference>
<dbReference type="AlphaFoldDB" id="A0A1S9LZ49"/>
<keyword evidence="5" id="KW-0547">Nucleotide-binding</keyword>
<evidence type="ECO:0000313" key="13">
    <source>
        <dbReference type="EMBL" id="OOP58103.1"/>
    </source>
</evidence>
<dbReference type="SUPFAM" id="SSF81660">
    <property type="entry name" value="Metal cation-transporting ATPase, ATP-binding domain N"/>
    <property type="match status" value="1"/>
</dbReference>
<comment type="subcellular location">
    <subcellularLocation>
        <location evidence="1">Cell membrane</location>
        <topology evidence="1">Multi-pass membrane protein</topology>
    </subcellularLocation>
</comment>
<reference evidence="13 14" key="1">
    <citation type="submission" date="2017-02" db="EMBL/GenBank/DDBJ databases">
        <title>A draft genome of 'Candidatus Phytoplasma aurantifolia' the agent of the witches-broom disease of lime.</title>
        <authorList>
            <person name="Foissac X."/>
            <person name="Carle P."/>
        </authorList>
    </citation>
    <scope>NUCLEOTIDE SEQUENCE [LARGE SCALE GENOMIC DNA]</scope>
    <source>
        <strain evidence="13 14">WBDL</strain>
    </source>
</reference>
<evidence type="ECO:0000256" key="9">
    <source>
        <dbReference type="ARBA" id="ARBA00023136"/>
    </source>
</evidence>
<dbReference type="InterPro" id="IPR004014">
    <property type="entry name" value="ATPase_P-typ_cation-transptr_N"/>
</dbReference>
<keyword evidence="9 10" id="KW-0472">Membrane</keyword>
<dbReference type="InterPro" id="IPR006068">
    <property type="entry name" value="ATPase_P-typ_cation-transptr_C"/>
</dbReference>
<comment type="caution">
    <text evidence="13">The sequence shown here is derived from an EMBL/GenBank/DDBJ whole genome shotgun (WGS) entry which is preliminary data.</text>
</comment>
<dbReference type="PANTHER" id="PTHR43294:SF21">
    <property type="entry name" value="CATION TRANSPORTING ATPASE"/>
    <property type="match status" value="1"/>
</dbReference>
<dbReference type="GO" id="GO:0005886">
    <property type="term" value="C:plasma membrane"/>
    <property type="evidence" value="ECO:0007669"/>
    <property type="project" value="UniProtKB-SubCell"/>
</dbReference>
<feature type="transmembrane region" description="Helical" evidence="10">
    <location>
        <begin position="901"/>
        <end position="922"/>
    </location>
</feature>
<dbReference type="InterPro" id="IPR001757">
    <property type="entry name" value="P_typ_ATPase"/>
</dbReference>
<feature type="domain" description="Cation-transporting P-type ATPase N-terminal" evidence="11">
    <location>
        <begin position="8"/>
        <end position="81"/>
    </location>
</feature>
<dbReference type="Pfam" id="PF00122">
    <property type="entry name" value="E1-E2_ATPase"/>
    <property type="match status" value="1"/>
</dbReference>
<evidence type="ECO:0000259" key="11">
    <source>
        <dbReference type="SMART" id="SM00831"/>
    </source>
</evidence>
<dbReference type="InterPro" id="IPR036412">
    <property type="entry name" value="HAD-like_sf"/>
</dbReference>
<dbReference type="InterPro" id="IPR018303">
    <property type="entry name" value="ATPase_P-typ_P_site"/>
</dbReference>
<dbReference type="InterPro" id="IPR044492">
    <property type="entry name" value="P_typ_ATPase_HD_dom"/>
</dbReference>
<keyword evidence="4 10" id="KW-0812">Transmembrane</keyword>
<evidence type="ECO:0000256" key="4">
    <source>
        <dbReference type="ARBA" id="ARBA00022692"/>
    </source>
</evidence>
<dbReference type="EMBL" id="MWKN01000090">
    <property type="protein sequence ID" value="OOP58103.1"/>
    <property type="molecule type" value="Genomic_DNA"/>
</dbReference>
<dbReference type="GO" id="GO:1902600">
    <property type="term" value="P:proton transmembrane transport"/>
    <property type="evidence" value="ECO:0007669"/>
    <property type="project" value="TreeGrafter"/>
</dbReference>
<dbReference type="SUPFAM" id="SSF81665">
    <property type="entry name" value="Calcium ATPase, transmembrane domain M"/>
    <property type="match status" value="1"/>
</dbReference>
<dbReference type="Gene3D" id="1.20.1110.10">
    <property type="entry name" value="Calcium-transporting ATPase, transmembrane domain"/>
    <property type="match status" value="1"/>
</dbReference>
<dbReference type="SFLD" id="SFLDG00002">
    <property type="entry name" value="C1.7:_P-type_atpase_like"/>
    <property type="match status" value="1"/>
</dbReference>
<dbReference type="InterPro" id="IPR023298">
    <property type="entry name" value="ATPase_P-typ_TM_dom_sf"/>
</dbReference>
<evidence type="ECO:0000256" key="7">
    <source>
        <dbReference type="ARBA" id="ARBA00022967"/>
    </source>
</evidence>
<dbReference type="PROSITE" id="PS01229">
    <property type="entry name" value="COF_2"/>
    <property type="match status" value="1"/>
</dbReference>
<feature type="transmembrane region" description="Helical" evidence="10">
    <location>
        <begin position="827"/>
        <end position="847"/>
    </location>
</feature>
<sequence length="929" mass="104407">MNKEDIIKISRLSSNEIWDYFQMQKSGLTTEEVRKRQLLYGLNVMKQSNHFSFGKQFIKQFFSMFAILLWIAGFLAFIINEKAIGIAIILVVIINGIFSFFQEYKAEKILSSLSDMIPKQIQVYRDNKIEILDTQQLTIGDLIFLEMGSIIPADVRLIEANNFFVDNSTLSGETIPLNRNAVENDQNDNIFEIPNLVYAGTTVAQGSAKGIVYAIGENTQIGEVARLARDITKSTSTLELEIHRVVKRISFLASSLAVFVCLICFWRFKFQGEFSWVSALKSAIVVALGMLVANIPEGLLPTINLSLALGTQRMSKQKALIKQLFSVETLSSATVICTDKTGTLTENQITCKKLLFPGGFVNITGHGLKKEGKFDNTDGDILTHNKIISKILIATIICSESNLINLNAENINIIGNPTEAALLVAATKYGLNIKNIRENFIIDKINPFNSENKKMSVLVRNLSQEYYDINNKYLFVKGAPDVILNSCNFQYKNNKVSDFKDNDKDYFVSRNEELSSQGYRILAIAYKKIEKSEQLNKEEDMVFLGFAVNFDPPKIEVRQAVEDLLKAGLKITVITGDYGQTAISIGKKVGLIKDDNFLNIDGSQLDNMSVQELQKILNTKLPIFFSRTTPKHKLKITEAYVKNNEIVGVIGDGVNDILAMKAAHIGITMGKGTKDVVLNAADMILLDNNFSTIPKAVIESRAIYANIKKFISYVFCSNIPQIFPIIFMALFKIPLYLTVMQILAIDLITDLLPAIALGAEEPEENLLSQKPRTSKDHLLDAKLLKRSYGFLGIVEGILALIFFLNYGGWSVMHKNIPFKMIAQQSEFIFASTMAFGAVIFSQIGNVFACRSDKFYFWQTFTKKNNLLFVGILCELILFILISQNVIVLNNFFGTTFINFKHYLYLSLCIIIILIMDTIYKFIHNIKSKS</sequence>
<feature type="transmembrane region" description="Helical" evidence="10">
    <location>
        <begin position="788"/>
        <end position="807"/>
    </location>
</feature>
<dbReference type="Gene3D" id="3.40.1110.10">
    <property type="entry name" value="Calcium-transporting ATPase, cytoplasmic domain N"/>
    <property type="match status" value="1"/>
</dbReference>
<evidence type="ECO:0000256" key="6">
    <source>
        <dbReference type="ARBA" id="ARBA00022840"/>
    </source>
</evidence>
<protein>
    <submittedName>
        <fullName evidence="12 13">ATPase</fullName>
    </submittedName>
</protein>
<evidence type="ECO:0000256" key="3">
    <source>
        <dbReference type="ARBA" id="ARBA00022475"/>
    </source>
</evidence>
<organism evidence="13 14">
    <name type="scientific">Candidatus Phytoplasma citri</name>
    <dbReference type="NCBI Taxonomy" id="180978"/>
    <lineage>
        <taxon>Bacteria</taxon>
        <taxon>Bacillati</taxon>
        <taxon>Mycoplasmatota</taxon>
        <taxon>Mollicutes</taxon>
        <taxon>Acholeplasmatales</taxon>
        <taxon>Acholeplasmataceae</taxon>
        <taxon>Candidatus Phytoplasma</taxon>
        <taxon>16SrII (Peanut WB group)</taxon>
    </lineage>
</organism>
<dbReference type="SFLD" id="SFLDS00003">
    <property type="entry name" value="Haloacid_Dehalogenase"/>
    <property type="match status" value="1"/>
</dbReference>
<dbReference type="OrthoDB" id="9813266at2"/>
<dbReference type="PRINTS" id="PR00119">
    <property type="entry name" value="CATATPASE"/>
</dbReference>
<dbReference type="GO" id="GO:0019829">
    <property type="term" value="F:ATPase-coupled monoatomic cation transmembrane transporter activity"/>
    <property type="evidence" value="ECO:0007669"/>
    <property type="project" value="TreeGrafter"/>
</dbReference>
<dbReference type="Pfam" id="PF08282">
    <property type="entry name" value="Hydrolase_3"/>
    <property type="match status" value="1"/>
</dbReference>
<feature type="transmembrane region" description="Helical" evidence="10">
    <location>
        <begin position="84"/>
        <end position="101"/>
    </location>
</feature>
<dbReference type="GO" id="GO:0005524">
    <property type="term" value="F:ATP binding"/>
    <property type="evidence" value="ECO:0007669"/>
    <property type="project" value="UniProtKB-KW"/>
</dbReference>
<dbReference type="InterPro" id="IPR023299">
    <property type="entry name" value="ATPase_P-typ_cyto_dom_N"/>
</dbReference>
<dbReference type="Pfam" id="PF13246">
    <property type="entry name" value="Cation_ATPase"/>
    <property type="match status" value="1"/>
</dbReference>
<dbReference type="GO" id="GO:0016887">
    <property type="term" value="F:ATP hydrolysis activity"/>
    <property type="evidence" value="ECO:0007669"/>
    <property type="project" value="InterPro"/>
</dbReference>
<dbReference type="Gene3D" id="3.40.50.1000">
    <property type="entry name" value="HAD superfamily/HAD-like"/>
    <property type="match status" value="1"/>
</dbReference>
<proteinExistence type="inferred from homology"/>
<keyword evidence="15" id="KW-1185">Reference proteome</keyword>
<dbReference type="PANTHER" id="PTHR43294">
    <property type="entry name" value="SODIUM/POTASSIUM-TRANSPORTING ATPASE SUBUNIT ALPHA"/>
    <property type="match status" value="1"/>
</dbReference>
<keyword evidence="6" id="KW-0067">ATP-binding</keyword>
<dbReference type="Pfam" id="PF00690">
    <property type="entry name" value="Cation_ATPase_N"/>
    <property type="match status" value="1"/>
</dbReference>
<evidence type="ECO:0000256" key="2">
    <source>
        <dbReference type="ARBA" id="ARBA00005675"/>
    </source>
</evidence>
<evidence type="ECO:0000256" key="5">
    <source>
        <dbReference type="ARBA" id="ARBA00022741"/>
    </source>
</evidence>
<accession>A0A1S9LZ49</accession>
<dbReference type="Gene3D" id="2.70.150.10">
    <property type="entry name" value="Calcium-transporting ATPase, cytoplasmic transduction domain A"/>
    <property type="match status" value="1"/>
</dbReference>
<dbReference type="Proteomes" id="UP000189722">
    <property type="component" value="Unassembled WGS sequence"/>
</dbReference>
<dbReference type="SMART" id="SM00831">
    <property type="entry name" value="Cation_ATPase_N"/>
    <property type="match status" value="1"/>
</dbReference>
<evidence type="ECO:0000313" key="12">
    <source>
        <dbReference type="EMBL" id="MEK0309116.1"/>
    </source>
</evidence>
<feature type="transmembrane region" description="Helical" evidence="10">
    <location>
        <begin position="737"/>
        <end position="759"/>
    </location>
</feature>
<evidence type="ECO:0000256" key="8">
    <source>
        <dbReference type="ARBA" id="ARBA00022989"/>
    </source>
</evidence>
<dbReference type="InterPro" id="IPR050510">
    <property type="entry name" value="Cation_transp_ATPase_P-type"/>
</dbReference>
<feature type="transmembrane region" description="Helical" evidence="10">
    <location>
        <begin position="867"/>
        <end position="889"/>
    </location>
</feature>
<comment type="similarity">
    <text evidence="2">Belongs to the cation transport ATPase (P-type) (TC 3.A.3) family. Type IIA subfamily.</text>
</comment>
<reference evidence="12 15" key="2">
    <citation type="journal article" date="2023" name="Int. J. Syst. Evol. Microbiol.">
        <title>The observation of taxonomic boundaries for the 16SrII and 16SrXXV phytoplasmas using genome-based delimitation.</title>
        <authorList>
            <person name="Rodrigues Jardim B."/>
            <person name="Tran-Nguyen L.T.T."/>
            <person name="Gambley C."/>
            <person name="Al-Sadi A.M."/>
            <person name="Al-Subhi A.M."/>
            <person name="Foissac X."/>
            <person name="Salar P."/>
            <person name="Cai H."/>
            <person name="Yang J.Y."/>
            <person name="Davis R."/>
            <person name="Jones L."/>
            <person name="Rodoni B."/>
            <person name="Constable F.E."/>
        </authorList>
    </citation>
    <scope>NUCLEOTIDE SEQUENCE [LARGE SCALE GENOMIC DNA]</scope>
    <source>
        <strain evidence="12">BAWM-OMN-P75</strain>
    </source>
</reference>
<dbReference type="Pfam" id="PF00689">
    <property type="entry name" value="Cation_ATPase_C"/>
    <property type="match status" value="1"/>
</dbReference>